<dbReference type="InterPro" id="IPR010985">
    <property type="entry name" value="Ribbon_hlx_hlx"/>
</dbReference>
<comment type="caution">
    <text evidence="1">The sequence shown here is derived from an EMBL/GenBank/DDBJ whole genome shotgun (WGS) entry which is preliminary data.</text>
</comment>
<sequence>MTTKSMLVQVRIPPRLVGTLDRMAQEGLYSSRSEAILDAVRRLALAYEERDPFRQALVRTYLGRPGKGSVDDLARCFEAEEVYEAIGKAFPGKKIGEIIDEVRR</sequence>
<gene>
    <name evidence="1" type="ORF">ASZ90_015364</name>
</gene>
<reference evidence="1" key="1">
    <citation type="journal article" date="2015" name="Proc. Natl. Acad. Sci. U.S.A.">
        <title>Networks of energetic and metabolic interactions define dynamics in microbial communities.</title>
        <authorList>
            <person name="Embree M."/>
            <person name="Liu J.K."/>
            <person name="Al-Bassam M.M."/>
            <person name="Zengler K."/>
        </authorList>
    </citation>
    <scope>NUCLEOTIDE SEQUENCE</scope>
</reference>
<dbReference type="CDD" id="cd22231">
    <property type="entry name" value="RHH_NikR_HicB-like"/>
    <property type="match status" value="1"/>
</dbReference>
<dbReference type="EMBL" id="LNQE01001596">
    <property type="protein sequence ID" value="KUG14997.1"/>
    <property type="molecule type" value="Genomic_DNA"/>
</dbReference>
<dbReference type="InterPro" id="IPR013321">
    <property type="entry name" value="Arc_rbn_hlx_hlx"/>
</dbReference>
<accession>A0A0W8F299</accession>
<organism evidence="1">
    <name type="scientific">hydrocarbon metagenome</name>
    <dbReference type="NCBI Taxonomy" id="938273"/>
    <lineage>
        <taxon>unclassified sequences</taxon>
        <taxon>metagenomes</taxon>
        <taxon>ecological metagenomes</taxon>
    </lineage>
</organism>
<dbReference type="AlphaFoldDB" id="A0A0W8F299"/>
<dbReference type="SUPFAM" id="SSF47598">
    <property type="entry name" value="Ribbon-helix-helix"/>
    <property type="match status" value="1"/>
</dbReference>
<proteinExistence type="predicted"/>
<evidence type="ECO:0000313" key="1">
    <source>
        <dbReference type="EMBL" id="KUG14997.1"/>
    </source>
</evidence>
<name>A0A0W8F299_9ZZZZ</name>
<protein>
    <submittedName>
        <fullName evidence="1">Uncharacterized protein</fullName>
    </submittedName>
</protein>
<dbReference type="Gene3D" id="1.10.1220.10">
    <property type="entry name" value="Met repressor-like"/>
    <property type="match status" value="1"/>
</dbReference>
<dbReference type="GO" id="GO:0006355">
    <property type="term" value="P:regulation of DNA-templated transcription"/>
    <property type="evidence" value="ECO:0007669"/>
    <property type="project" value="InterPro"/>
</dbReference>